<dbReference type="RefSeq" id="WP_145257256.1">
    <property type="nucleotide sequence ID" value="NZ_CP036279.1"/>
</dbReference>
<keyword evidence="1" id="KW-1133">Transmembrane helix</keyword>
<protein>
    <submittedName>
        <fullName evidence="2">Uncharacterized protein</fullName>
    </submittedName>
</protein>
<accession>A0A518B1F8</accession>
<feature type="transmembrane region" description="Helical" evidence="1">
    <location>
        <begin position="414"/>
        <end position="435"/>
    </location>
</feature>
<feature type="transmembrane region" description="Helical" evidence="1">
    <location>
        <begin position="391"/>
        <end position="408"/>
    </location>
</feature>
<dbReference type="EMBL" id="CP036279">
    <property type="protein sequence ID" value="QDU60820.1"/>
    <property type="molecule type" value="Genomic_DNA"/>
</dbReference>
<feature type="transmembrane region" description="Helical" evidence="1">
    <location>
        <begin position="224"/>
        <end position="244"/>
    </location>
</feature>
<feature type="transmembrane region" description="Helical" evidence="1">
    <location>
        <begin position="163"/>
        <end position="179"/>
    </location>
</feature>
<feature type="transmembrane region" description="Helical" evidence="1">
    <location>
        <begin position="130"/>
        <end position="151"/>
    </location>
</feature>
<keyword evidence="3" id="KW-1185">Reference proteome</keyword>
<gene>
    <name evidence="2" type="ORF">Pan216_16720</name>
</gene>
<name>A0A518B1F8_9BACT</name>
<evidence type="ECO:0000256" key="1">
    <source>
        <dbReference type="SAM" id="Phobius"/>
    </source>
</evidence>
<proteinExistence type="predicted"/>
<feature type="transmembrane region" description="Helical" evidence="1">
    <location>
        <begin position="323"/>
        <end position="350"/>
    </location>
</feature>
<dbReference type="KEGG" id="knv:Pan216_16720"/>
<keyword evidence="1" id="KW-0472">Membrane</keyword>
<sequence length="529" mass="58326">MILPIFEHAGRSLNRQRVFRRLVAIHIATVGAVLVLFGHGQDRFLVERLGYTLLIAGIVEGALVLGWRLSQLPKSRSLEPLLLSPVHPPALMLGEQLVGVVQLAFLVASALPLLAGAVAFGWLDGLEVSLLVAIALLWGCFTGLALTWWAYESVIVRTWGERFSLVMVLVYLVVGGLAGEYTSRWLAAIPFGVGEWVIGGFLWFNANNPFALIHELARAQDPTVFDRIIVVHTVVAGVLVLLVLRTAFRLKGHYLDEHYRPRRSAGSSKRGKIGMHPLSWWAVRRVSQYPGRINLWLSIGVSILYASYLTLSDQWPSWLGTRIFQIFEMAGGVAGLTTVLALLASVPAVYQYGLWDSSIPDRCKRLELLLLTKLDASDYLRASWAASWHRGRGYFFAACLLWFAGVAAGRYPLAQAFCAILAGISMVGLSFAVGFRAFARSAGSTTIGFGMSVVLPLVTWGLGANGYVTIARLLPPGMVYFAATRPFHLIAFLASSIFWTGCAFVLLRTTTRTFDPDMRQWYEKSHAAR</sequence>
<dbReference type="OrthoDB" id="246958at2"/>
<feature type="transmembrane region" description="Helical" evidence="1">
    <location>
        <begin position="97"/>
        <end position="123"/>
    </location>
</feature>
<dbReference type="Proteomes" id="UP000317093">
    <property type="component" value="Chromosome"/>
</dbReference>
<feature type="transmembrane region" description="Helical" evidence="1">
    <location>
        <begin position="293"/>
        <end position="311"/>
    </location>
</feature>
<reference evidence="2 3" key="1">
    <citation type="submission" date="2019-02" db="EMBL/GenBank/DDBJ databases">
        <title>Deep-cultivation of Planctomycetes and their phenomic and genomic characterization uncovers novel biology.</title>
        <authorList>
            <person name="Wiegand S."/>
            <person name="Jogler M."/>
            <person name="Boedeker C."/>
            <person name="Pinto D."/>
            <person name="Vollmers J."/>
            <person name="Rivas-Marin E."/>
            <person name="Kohn T."/>
            <person name="Peeters S.H."/>
            <person name="Heuer A."/>
            <person name="Rast P."/>
            <person name="Oberbeckmann S."/>
            <person name="Bunk B."/>
            <person name="Jeske O."/>
            <person name="Meyerdierks A."/>
            <person name="Storesund J.E."/>
            <person name="Kallscheuer N."/>
            <person name="Luecker S."/>
            <person name="Lage O.M."/>
            <person name="Pohl T."/>
            <person name="Merkel B.J."/>
            <person name="Hornburger P."/>
            <person name="Mueller R.-W."/>
            <person name="Bruemmer F."/>
            <person name="Labrenz M."/>
            <person name="Spormann A.M."/>
            <person name="Op den Camp H."/>
            <person name="Overmann J."/>
            <person name="Amann R."/>
            <person name="Jetten M.S.M."/>
            <person name="Mascher T."/>
            <person name="Medema M.H."/>
            <person name="Devos D.P."/>
            <person name="Kaster A.-K."/>
            <person name="Ovreas L."/>
            <person name="Rohde M."/>
            <person name="Galperin M.Y."/>
            <person name="Jogler C."/>
        </authorList>
    </citation>
    <scope>NUCLEOTIDE SEQUENCE [LARGE SCALE GENOMIC DNA]</scope>
    <source>
        <strain evidence="2 3">Pan216</strain>
    </source>
</reference>
<dbReference type="AlphaFoldDB" id="A0A518B1F8"/>
<feature type="transmembrane region" description="Helical" evidence="1">
    <location>
        <begin position="186"/>
        <end position="204"/>
    </location>
</feature>
<evidence type="ECO:0000313" key="2">
    <source>
        <dbReference type="EMBL" id="QDU60820.1"/>
    </source>
</evidence>
<organism evidence="2 3">
    <name type="scientific">Kolteria novifilia</name>
    <dbReference type="NCBI Taxonomy" id="2527975"/>
    <lineage>
        <taxon>Bacteria</taxon>
        <taxon>Pseudomonadati</taxon>
        <taxon>Planctomycetota</taxon>
        <taxon>Planctomycetia</taxon>
        <taxon>Kolteriales</taxon>
        <taxon>Kolteriaceae</taxon>
        <taxon>Kolteria</taxon>
    </lineage>
</organism>
<keyword evidence="1" id="KW-0812">Transmembrane</keyword>
<feature type="transmembrane region" description="Helical" evidence="1">
    <location>
        <begin position="18"/>
        <end position="37"/>
    </location>
</feature>
<evidence type="ECO:0000313" key="3">
    <source>
        <dbReference type="Proteomes" id="UP000317093"/>
    </source>
</evidence>
<feature type="transmembrane region" description="Helical" evidence="1">
    <location>
        <begin position="447"/>
        <end position="467"/>
    </location>
</feature>
<feature type="transmembrane region" description="Helical" evidence="1">
    <location>
        <begin position="487"/>
        <end position="507"/>
    </location>
</feature>